<name>A0A1I2PL41_9LACO</name>
<dbReference type="Proteomes" id="UP000182635">
    <property type="component" value="Unassembled WGS sequence"/>
</dbReference>
<feature type="binding site" evidence="2">
    <location>
        <begin position="210"/>
        <end position="212"/>
    </location>
    <ligand>
        <name>substrate</name>
    </ligand>
</feature>
<feature type="binding site" evidence="2">
    <location>
        <position position="38"/>
    </location>
    <ligand>
        <name>substrate</name>
    </ligand>
</feature>
<dbReference type="GO" id="GO:0016094">
    <property type="term" value="P:polyprenol biosynthetic process"/>
    <property type="evidence" value="ECO:0007669"/>
    <property type="project" value="TreeGrafter"/>
</dbReference>
<dbReference type="FunFam" id="3.40.1180.10:FF:000001">
    <property type="entry name" value="(2E,6E)-farnesyl-diphosphate-specific ditrans,polycis-undecaprenyl-diphosphate synthase"/>
    <property type="match status" value="1"/>
</dbReference>
<feature type="binding site" evidence="2">
    <location>
        <position position="84"/>
    </location>
    <ligand>
        <name>substrate</name>
    </ligand>
</feature>
<dbReference type="RefSeq" id="WP_014073353.1">
    <property type="nucleotide sequence ID" value="NZ_AYYL01000025.1"/>
</dbReference>
<organism evidence="3 4">
    <name type="scientific">Ligilactobacillus ruminis DSM 20403 = NBRC 102161</name>
    <dbReference type="NCBI Taxonomy" id="1423798"/>
    <lineage>
        <taxon>Bacteria</taxon>
        <taxon>Bacillati</taxon>
        <taxon>Bacillota</taxon>
        <taxon>Bacilli</taxon>
        <taxon>Lactobacillales</taxon>
        <taxon>Lactobacillaceae</taxon>
        <taxon>Ligilactobacillus</taxon>
    </lineage>
</organism>
<dbReference type="GeneID" id="29802276"/>
<protein>
    <recommendedName>
        <fullName evidence="2">Isoprenyl transferase</fullName>
        <ecNumber evidence="2">2.5.1.-</ecNumber>
    </recommendedName>
</protein>
<comment type="cofactor">
    <cofactor evidence="2">
        <name>Mg(2+)</name>
        <dbReference type="ChEBI" id="CHEBI:18420"/>
    </cofactor>
    <text evidence="2">Binds 2 magnesium ions per subunit.</text>
</comment>
<comment type="subunit">
    <text evidence="2">Homodimer.</text>
</comment>
<dbReference type="CDD" id="cd00475">
    <property type="entry name" value="Cis_IPPS"/>
    <property type="match status" value="1"/>
</dbReference>
<keyword evidence="1 2" id="KW-0808">Transferase</keyword>
<dbReference type="EC" id="2.5.1.-" evidence="2"/>
<evidence type="ECO:0000256" key="2">
    <source>
        <dbReference type="HAMAP-Rule" id="MF_01139"/>
    </source>
</evidence>
<dbReference type="PANTHER" id="PTHR10291">
    <property type="entry name" value="DEHYDRODOLICHYL DIPHOSPHATE SYNTHASE FAMILY MEMBER"/>
    <property type="match status" value="1"/>
</dbReference>
<feature type="binding site" evidence="2">
    <location>
        <position position="82"/>
    </location>
    <ligand>
        <name>substrate</name>
    </ligand>
</feature>
<dbReference type="NCBIfam" id="TIGR00055">
    <property type="entry name" value="uppS"/>
    <property type="match status" value="1"/>
</dbReference>
<evidence type="ECO:0000313" key="4">
    <source>
        <dbReference type="Proteomes" id="UP000182635"/>
    </source>
</evidence>
<dbReference type="GO" id="GO:0000287">
    <property type="term" value="F:magnesium ion binding"/>
    <property type="evidence" value="ECO:0007669"/>
    <property type="project" value="UniProtKB-UniRule"/>
</dbReference>
<dbReference type="InterPro" id="IPR036424">
    <property type="entry name" value="UPP_synth-like_sf"/>
</dbReference>
<dbReference type="NCBIfam" id="NF011405">
    <property type="entry name" value="PRK14830.1"/>
    <property type="match status" value="1"/>
</dbReference>
<dbReference type="Gene3D" id="3.40.1180.10">
    <property type="entry name" value="Decaprenyl diphosphate synthase-like"/>
    <property type="match status" value="1"/>
</dbReference>
<feature type="binding site" evidence="2">
    <location>
        <begin position="78"/>
        <end position="80"/>
    </location>
    <ligand>
        <name>substrate</name>
    </ligand>
</feature>
<dbReference type="SUPFAM" id="SSF64005">
    <property type="entry name" value="Undecaprenyl diphosphate synthase"/>
    <property type="match status" value="1"/>
</dbReference>
<dbReference type="HAMAP" id="MF_01139">
    <property type="entry name" value="ISPT"/>
    <property type="match status" value="1"/>
</dbReference>
<dbReference type="GO" id="GO:0005829">
    <property type="term" value="C:cytosol"/>
    <property type="evidence" value="ECO:0007669"/>
    <property type="project" value="TreeGrafter"/>
</dbReference>
<dbReference type="OrthoDB" id="4191603at2"/>
<sequence>MFSKLFKTNSENETEEVDLDENKIPNHIAVIMDGNGRWAQKRHLPRVAGHKQGMENVKEITKAASNLGVKVLTLYAFSTENWKRPKSEVSFLMDLPSKFFDTFVPELIENNVKVNVMGYTDQLPEKTQKAVFDAIEQTKNCTGMILNFALNYGGRAEIVTGVKKIAEKVQNNELAADEIDEETIRKSLMTASVYPYDDPDLLIRTSGEERISNFLLWQLAYSEMVFTDTFWPDYSPADLAEDISKFQQRDRRFGGLNEGDKK</sequence>
<feature type="binding site" evidence="2">
    <location>
        <position position="204"/>
    </location>
    <ligand>
        <name>substrate</name>
    </ligand>
</feature>
<dbReference type="PANTHER" id="PTHR10291:SF0">
    <property type="entry name" value="DEHYDRODOLICHYL DIPHOSPHATE SYNTHASE 2"/>
    <property type="match status" value="1"/>
</dbReference>
<dbReference type="InterPro" id="IPR018520">
    <property type="entry name" value="UPP_synth-like_CS"/>
</dbReference>
<proteinExistence type="inferred from homology"/>
<accession>A0A1I2PL41</accession>
<feature type="binding site" evidence="2">
    <location>
        <position position="46"/>
    </location>
    <ligand>
        <name>substrate</name>
    </ligand>
</feature>
<feature type="active site" description="Proton acceptor" evidence="2">
    <location>
        <position position="81"/>
    </location>
</feature>
<dbReference type="AlphaFoldDB" id="A0A1I2PL41"/>
<feature type="binding site" evidence="2">
    <location>
        <position position="33"/>
    </location>
    <ligand>
        <name>Mg(2+)</name>
        <dbReference type="ChEBI" id="CHEBI:18420"/>
    </ligand>
</feature>
<dbReference type="Pfam" id="PF01255">
    <property type="entry name" value="Prenyltransf"/>
    <property type="match status" value="1"/>
</dbReference>
<feature type="active site" evidence="2">
    <location>
        <position position="33"/>
    </location>
</feature>
<feature type="binding site" evidence="2">
    <location>
        <position position="223"/>
    </location>
    <ligand>
        <name>Mg(2+)</name>
        <dbReference type="ChEBI" id="CHEBI:18420"/>
    </ligand>
</feature>
<evidence type="ECO:0000313" key="3">
    <source>
        <dbReference type="EMBL" id="SFG16882.1"/>
    </source>
</evidence>
<keyword evidence="2" id="KW-0460">Magnesium</keyword>
<dbReference type="GO" id="GO:0030145">
    <property type="term" value="F:manganese ion binding"/>
    <property type="evidence" value="ECO:0007669"/>
    <property type="project" value="TreeGrafter"/>
</dbReference>
<feature type="binding site" evidence="2">
    <location>
        <begin position="34"/>
        <end position="37"/>
    </location>
    <ligand>
        <name>substrate</name>
    </ligand>
</feature>
<dbReference type="EMBL" id="FOPI01000004">
    <property type="protein sequence ID" value="SFG16882.1"/>
    <property type="molecule type" value="Genomic_DNA"/>
</dbReference>
<reference evidence="4" key="1">
    <citation type="submission" date="2016-10" db="EMBL/GenBank/DDBJ databases">
        <authorList>
            <person name="Varghese N."/>
            <person name="Submissions S."/>
        </authorList>
    </citation>
    <scope>NUCLEOTIDE SEQUENCE [LARGE SCALE GENOMIC DNA]</scope>
    <source>
        <strain evidence="4">DSM 20403</strain>
    </source>
</reference>
<comment type="function">
    <text evidence="2">Catalyzes the condensation of isopentenyl diphosphate (IPP) with allylic pyrophosphates generating different type of terpenoids.</text>
</comment>
<dbReference type="InterPro" id="IPR001441">
    <property type="entry name" value="UPP_synth-like"/>
</dbReference>
<evidence type="ECO:0000256" key="1">
    <source>
        <dbReference type="ARBA" id="ARBA00022679"/>
    </source>
</evidence>
<comment type="similarity">
    <text evidence="2">Belongs to the UPP synthase family.</text>
</comment>
<feature type="binding site" evidence="2">
    <location>
        <position position="50"/>
    </location>
    <ligand>
        <name>substrate</name>
    </ligand>
</feature>
<dbReference type="GO" id="GO:0008834">
    <property type="term" value="F:ditrans,polycis-undecaprenyl-diphosphate synthase [(2E,6E)-farnesyl-diphosphate specific] activity"/>
    <property type="evidence" value="ECO:0007669"/>
    <property type="project" value="TreeGrafter"/>
</dbReference>
<keyword evidence="2" id="KW-0479">Metal-binding</keyword>
<gene>
    <name evidence="3" type="ORF">SAMN02910432_00162</name>
</gene>
<dbReference type="PROSITE" id="PS01066">
    <property type="entry name" value="UPP_SYNTHASE"/>
    <property type="match status" value="1"/>
</dbReference>